<dbReference type="Pfam" id="PF00406">
    <property type="entry name" value="ADK"/>
    <property type="match status" value="1"/>
</dbReference>
<evidence type="ECO:0000256" key="9">
    <source>
        <dbReference type="SAM" id="MobiDB-lite"/>
    </source>
</evidence>
<evidence type="ECO:0000313" key="13">
    <source>
        <dbReference type="Proteomes" id="UP000494256"/>
    </source>
</evidence>
<dbReference type="PRINTS" id="PR00326">
    <property type="entry name" value="GTP1OBG"/>
</dbReference>
<proteinExistence type="predicted"/>
<dbReference type="PROSITE" id="PS51880">
    <property type="entry name" value="TGS"/>
    <property type="match status" value="1"/>
</dbReference>
<dbReference type="Gene3D" id="1.10.150.300">
    <property type="entry name" value="TGS-like domain"/>
    <property type="match status" value="1"/>
</dbReference>
<dbReference type="CDD" id="cd01900">
    <property type="entry name" value="YchF"/>
    <property type="match status" value="1"/>
</dbReference>
<dbReference type="NCBIfam" id="TIGR00092">
    <property type="entry name" value="redox-regulated ATPase YchF"/>
    <property type="match status" value="1"/>
</dbReference>
<protein>
    <recommendedName>
        <fullName evidence="14">Adenylate kinase 9</fullName>
    </recommendedName>
</protein>
<dbReference type="OrthoDB" id="7338446at2759"/>
<dbReference type="Gene3D" id="3.10.20.30">
    <property type="match status" value="1"/>
</dbReference>
<evidence type="ECO:0000256" key="8">
    <source>
        <dbReference type="ARBA" id="ARBA00022842"/>
    </source>
</evidence>
<gene>
    <name evidence="12" type="ORF">APLA_LOCUS9717</name>
</gene>
<dbReference type="InterPro" id="IPR041706">
    <property type="entry name" value="YchF_N"/>
</dbReference>
<dbReference type="GO" id="GO:0005737">
    <property type="term" value="C:cytoplasm"/>
    <property type="evidence" value="ECO:0007669"/>
    <property type="project" value="UniProtKB-SubCell"/>
</dbReference>
<dbReference type="PANTHER" id="PTHR23305">
    <property type="entry name" value="OBG GTPASE FAMILY"/>
    <property type="match status" value="1"/>
</dbReference>
<dbReference type="InterPro" id="IPR012676">
    <property type="entry name" value="TGS-like"/>
</dbReference>
<feature type="domain" description="OBG-type G" evidence="10">
    <location>
        <begin position="2011"/>
        <end position="2238"/>
    </location>
</feature>
<name>A0A8S1A6H9_ARCPL</name>
<dbReference type="InterPro" id="IPR027417">
    <property type="entry name" value="P-loop_NTPase"/>
</dbReference>
<feature type="compositionally biased region" description="Basic and acidic residues" evidence="9">
    <location>
        <begin position="681"/>
        <end position="707"/>
    </location>
</feature>
<accession>A0A8S1A6H9</accession>
<dbReference type="FunFam" id="1.10.150.300:FF:000003">
    <property type="entry name" value="Obg-like ATPase 1"/>
    <property type="match status" value="1"/>
</dbReference>
<dbReference type="InterPro" id="IPR006073">
    <property type="entry name" value="GTP-bd"/>
</dbReference>
<dbReference type="InterPro" id="IPR012675">
    <property type="entry name" value="Beta-grasp_dom_sf"/>
</dbReference>
<keyword evidence="4" id="KW-0479">Metal-binding</keyword>
<evidence type="ECO:0008006" key="14">
    <source>
        <dbReference type="Google" id="ProtNLM"/>
    </source>
</evidence>
<organism evidence="12 13">
    <name type="scientific">Arctia plantaginis</name>
    <name type="common">Wood tiger moth</name>
    <name type="synonym">Phalaena plantaginis</name>
    <dbReference type="NCBI Taxonomy" id="874455"/>
    <lineage>
        <taxon>Eukaryota</taxon>
        <taxon>Metazoa</taxon>
        <taxon>Ecdysozoa</taxon>
        <taxon>Arthropoda</taxon>
        <taxon>Hexapoda</taxon>
        <taxon>Insecta</taxon>
        <taxon>Pterygota</taxon>
        <taxon>Neoptera</taxon>
        <taxon>Endopterygota</taxon>
        <taxon>Lepidoptera</taxon>
        <taxon>Glossata</taxon>
        <taxon>Ditrysia</taxon>
        <taxon>Noctuoidea</taxon>
        <taxon>Erebidae</taxon>
        <taxon>Arctiinae</taxon>
        <taxon>Arctia</taxon>
    </lineage>
</organism>
<evidence type="ECO:0000259" key="10">
    <source>
        <dbReference type="PROSITE" id="PS51710"/>
    </source>
</evidence>
<keyword evidence="3" id="KW-0963">Cytoplasm</keyword>
<dbReference type="SUPFAM" id="SSF52540">
    <property type="entry name" value="P-loop containing nucleoside triphosphate hydrolases"/>
    <property type="match status" value="4"/>
</dbReference>
<sequence>MPCRYLAPGLRDVWTCGKVLLDRKTNLKMPPKKVEEPEKKPLIGRVGTNLKVGIVGVPNVGKSTFFNVLTKSQAAAENFPFCTIDPNETAVLGVNNTSSPCESTSKHEIMWTDLDAQEMYLRATPTCYLILGKPSLGAFSLGEALSKKYNCIHLCPRNIITDEISQGSTTGKCLDFNLKHNIICSPNTILKMLFLKVKSPAVKHRGYVISGFPFVTSYKSPNTLLKTKHTEEALLCVDEILFDVIYNLKRKKNKRKNKLSETESTQSSANFEGEEIDEEEKEEEEVEEEGEEQEVVAELPKFILNKCAHIFKKQGKVRMESQQSLLLHQLHDLFNLNFKPNVVIYITCPDSDILTVKKHKFTNYKNGQSIVEPFLDKVTTDLRWPTRYTLSDYENPHNIHVFNPKYNCRSPINFNNKAVDQICNYKDYVLPYIEKKIMDFDPKQVIKLDGRTSIHQMMHQLAERFLLMDINPVIIPEPLYIEEPPEDYDEFWQLVGDLRVIHSGVLKFKCYPSPWYNRCPVELKKRRSVLGKPKFAVKLFKHIYVMHSLDNFVSFCRNPRPYLKLKYLEPTCRIIVTGTKSSGKTMVAECLSWIFDTPVTSFDTLFENIKQEKYEMYAKSIFSEISARIEDARYMEWQVKEQNRQAGLNEWCNSVLVALKEYIPLLITHLEYLTMNKKPAGKEKGTLDSGTKTEEKTKGKKKAEEQNLKSSPPKKTQMPKPAVLNKIKLLKNRLSFLPISLNNVEECETILSNFVVNHFTLLQYAPLELTTKIKEPNLPVLGDDDVTKAITEYIALNDLQKEIDPSIEELMTQVTQLMSTVNIKSRKDSHINEFYEKYIIDGLPADPEYWEILTNAKLLPDYTISIMENREIEPELLLQYMNIEKSMKNYYEKLGIVKDPLVLCKLQTKHLPKKQIMQRNVELIVRNLVHNSYNSTSLLDPDFTEENIDPNPELIASFTQSIEKFREDWDSVKIKLEDMSKCYIEVELEGKTDVEVLEEVLLKIRAGYFLKSEVNEGEEIEVDEEDNTSKNLLLYNNPQNLCETNIYCPYTYYNHQIFWEGKPEFSLNFNNKIHYFAKEEYIEMFQKDITKYQTYSKPFKKLPPLKICVTGGAGSGKTTMSKQIALELGLLHVNFETVINDFYIPRHYKKVGRVYENPFTDIPIEEEGVFEFQLDEENPNLFADILSNEVELRRMLFNYFERGQPLISAYIQNVIRRIWFDYPYKNIGIVLDGYPRLTQDIEDMVQCSCIPDLVIDLNSNAETTIERLGPLMLKRWKSQLQNAKHAHRLKMENEKNEWMRLITKLVVVEVIIDEMLDSIPVELPEPINDSLSVASAIMDTHPTGSENLDPRLFNAYNKVIEEHPEPVDERDWDKPSDERERIESRLEAIFETESENIELLKELAEENNIKIFSVDSTKPFYKVYRKVLSKLSNLRKRSRSFLEQTYIITNDMAELLLSHGYYFLSKFGRMCPVYIFENSQTIFNSYKISKRKGKLFPVIHRAYIYFISKEDYVEKFRINPLKFIASDRILTYHPYPLRIGIIGTPKSGKSTLAAKLARQNNLLCISRGMALRRVLNQMHWTELARKILRQLHDGDILDSDLVMSAVQTVAIDHRTLTYGFVLDGFPSSPNEGMALAKDGLYPNVIFDVSSDKLVILEISQTEVYNDILKYKPPYSVSFMEHRFTKWNEQCYKIKNWINSDYQNMCLLNGNESKWQCLQDAKNKIKELIPKINYYLANVETNIVPAHAMAISNEIFEQKQSSFRNMCPACLSKNVFRHSNYPGDKTGVVQYKYKLYWICADHWKWVLMYPDYYLLKEINIPEIPAVVKIINTDTVYENGVCMVTYAENLPRQIIERGTNKFAATYKSKTYLFCSEPCLRKFLDKPHLFSDITVFKGSSWFPRLCLKKLPNLGYLEQTLSNILTEACCSVNAIRPKYPGLSFQLSGIIYIALYLKTHNPHLPKDKLNCYLKALKVFETRSNLILDLGLRMRSMENPFTTYPEVHQGTPKKYSNLGSVEVRRVPVPDERFDYLCEFHKPASKVPAFLNVVDIAGLVRGAAEGQGLGNAFLSHIKACDAIFNLCRAFDDEDVIHVDGDVNPVRDLETIGEELRLKDEEQLMQNIEKLDRVVNRGNDKKLKPEYDSLQKIKTVLVDEKKHIRFGDWSAADIEILNKYLFLTSKPALYLVNLSEKDYIRKKNKWLPKLKEWIDKNDPGAPLIPFSGAFETKLVEMDATERQAFLKENNLSSALDKIIVQGYKALQLEYFFTAGPDEVKAWTIQKGTKAPQAAGRIHTDFEKGFIMAEVMHFKDFKEEGTEVACKSAGKYRQQGRNYVVEDGDIIFFKFNAGAGLKDAKKK</sequence>
<dbReference type="Pfam" id="PF01926">
    <property type="entry name" value="MMR_HSR1"/>
    <property type="match status" value="1"/>
</dbReference>
<evidence type="ECO:0000256" key="3">
    <source>
        <dbReference type="ARBA" id="ARBA00022490"/>
    </source>
</evidence>
<dbReference type="InterPro" id="IPR013029">
    <property type="entry name" value="YchF_C"/>
</dbReference>
<evidence type="ECO:0000256" key="2">
    <source>
        <dbReference type="ARBA" id="ARBA00004496"/>
    </source>
</evidence>
<keyword evidence="7" id="KW-0067">ATP-binding</keyword>
<dbReference type="FunFam" id="3.10.20.30:FF:000029">
    <property type="entry name" value="Obg-like ATPase 1"/>
    <property type="match status" value="1"/>
</dbReference>
<dbReference type="EMBL" id="CADEBD010000312">
    <property type="protein sequence ID" value="CAB3242009.1"/>
    <property type="molecule type" value="Genomic_DNA"/>
</dbReference>
<dbReference type="InterPro" id="IPR031167">
    <property type="entry name" value="G_OBG"/>
</dbReference>
<dbReference type="SUPFAM" id="SSF81271">
    <property type="entry name" value="TGS-like"/>
    <property type="match status" value="1"/>
</dbReference>
<dbReference type="GO" id="GO:0005525">
    <property type="term" value="F:GTP binding"/>
    <property type="evidence" value="ECO:0007669"/>
    <property type="project" value="InterPro"/>
</dbReference>
<keyword evidence="5" id="KW-0547">Nucleotide-binding</keyword>
<keyword evidence="8" id="KW-0460">Magnesium</keyword>
<feature type="region of interest" description="Disordered" evidence="9">
    <location>
        <begin position="681"/>
        <end position="721"/>
    </location>
</feature>
<dbReference type="Gene3D" id="3.40.50.300">
    <property type="entry name" value="P-loop containing nucleotide triphosphate hydrolases"/>
    <property type="match status" value="5"/>
</dbReference>
<dbReference type="InterPro" id="IPR004095">
    <property type="entry name" value="TGS"/>
</dbReference>
<dbReference type="InterPro" id="IPR004396">
    <property type="entry name" value="ATPase_YchF/OLA1"/>
</dbReference>
<evidence type="ECO:0000256" key="1">
    <source>
        <dbReference type="ARBA" id="ARBA00001946"/>
    </source>
</evidence>
<dbReference type="CDD" id="cd04867">
    <property type="entry name" value="TGS_YchF_OLA1"/>
    <property type="match status" value="1"/>
</dbReference>
<dbReference type="PROSITE" id="PS51710">
    <property type="entry name" value="G_OBG"/>
    <property type="match status" value="1"/>
</dbReference>
<dbReference type="GO" id="GO:0005524">
    <property type="term" value="F:ATP binding"/>
    <property type="evidence" value="ECO:0007669"/>
    <property type="project" value="UniProtKB-KW"/>
</dbReference>
<keyword evidence="6" id="KW-0378">Hydrolase</keyword>
<dbReference type="Proteomes" id="UP000494256">
    <property type="component" value="Unassembled WGS sequence"/>
</dbReference>
<evidence type="ECO:0000256" key="4">
    <source>
        <dbReference type="ARBA" id="ARBA00022723"/>
    </source>
</evidence>
<evidence type="ECO:0000313" key="12">
    <source>
        <dbReference type="EMBL" id="CAB3242009.1"/>
    </source>
</evidence>
<evidence type="ECO:0000259" key="11">
    <source>
        <dbReference type="PROSITE" id="PS51880"/>
    </source>
</evidence>
<feature type="domain" description="TGS" evidence="11">
    <location>
        <begin position="2259"/>
        <end position="2342"/>
    </location>
</feature>
<evidence type="ECO:0000256" key="7">
    <source>
        <dbReference type="ARBA" id="ARBA00022840"/>
    </source>
</evidence>
<dbReference type="InterPro" id="IPR023192">
    <property type="entry name" value="TGS-like_dom_sf"/>
</dbReference>
<comment type="cofactor">
    <cofactor evidence="1">
        <name>Mg(2+)</name>
        <dbReference type="ChEBI" id="CHEBI:18420"/>
    </cofactor>
</comment>
<reference evidence="12 13" key="1">
    <citation type="submission" date="2020-04" db="EMBL/GenBank/DDBJ databases">
        <authorList>
            <person name="Wallbank WR R."/>
            <person name="Pardo Diaz C."/>
            <person name="Kozak K."/>
            <person name="Martin S."/>
            <person name="Jiggins C."/>
            <person name="Moest M."/>
            <person name="Warren A I."/>
            <person name="Byers J.R.P. K."/>
            <person name="Montejo-Kovacevich G."/>
            <person name="Yen C E."/>
        </authorList>
    </citation>
    <scope>NUCLEOTIDE SEQUENCE [LARGE SCALE GENOMIC DNA]</scope>
</reference>
<comment type="subcellular location">
    <subcellularLocation>
        <location evidence="2">Cytoplasm</location>
    </subcellularLocation>
</comment>
<evidence type="ECO:0000256" key="6">
    <source>
        <dbReference type="ARBA" id="ARBA00022801"/>
    </source>
</evidence>
<feature type="compositionally biased region" description="Acidic residues" evidence="9">
    <location>
        <begin position="272"/>
        <end position="291"/>
    </location>
</feature>
<dbReference type="GO" id="GO:0016887">
    <property type="term" value="F:ATP hydrolysis activity"/>
    <property type="evidence" value="ECO:0007669"/>
    <property type="project" value="InterPro"/>
</dbReference>
<evidence type="ECO:0000256" key="5">
    <source>
        <dbReference type="ARBA" id="ARBA00022741"/>
    </source>
</evidence>
<feature type="region of interest" description="Disordered" evidence="9">
    <location>
        <begin position="256"/>
        <end position="291"/>
    </location>
</feature>
<comment type="caution">
    <text evidence="12">The sequence shown here is derived from an EMBL/GenBank/DDBJ whole genome shotgun (WGS) entry which is preliminary data.</text>
</comment>
<dbReference type="Pfam" id="PF06071">
    <property type="entry name" value="YchF-GTPase_C"/>
    <property type="match status" value="1"/>
</dbReference>
<dbReference type="GO" id="GO:0046872">
    <property type="term" value="F:metal ion binding"/>
    <property type="evidence" value="ECO:0007669"/>
    <property type="project" value="UniProtKB-KW"/>
</dbReference>
<dbReference type="PANTHER" id="PTHR23305:SF11">
    <property type="entry name" value="OBG-LIKE ATPASE 1"/>
    <property type="match status" value="1"/>
</dbReference>